<evidence type="ECO:0000256" key="4">
    <source>
        <dbReference type="ARBA" id="ARBA00022723"/>
    </source>
</evidence>
<evidence type="ECO:0000256" key="9">
    <source>
        <dbReference type="PIRSR" id="PIRSR602401-1"/>
    </source>
</evidence>
<keyword evidence="7 10" id="KW-0503">Monooxygenase</keyword>
<dbReference type="FunFam" id="1.10.630.10:FF:000022">
    <property type="entry name" value="Taxadiene 5-alpha hydroxylase"/>
    <property type="match status" value="1"/>
</dbReference>
<keyword evidence="5 10" id="KW-0560">Oxidoreductase</keyword>
<dbReference type="GO" id="GO:0020037">
    <property type="term" value="F:heme binding"/>
    <property type="evidence" value="ECO:0007669"/>
    <property type="project" value="InterPro"/>
</dbReference>
<dbReference type="UniPathway" id="UPA00842"/>
<reference evidence="11" key="1">
    <citation type="submission" date="2015-02" db="EMBL/GenBank/DDBJ databases">
        <title>A transcriptome of Wollemia nobilis - a relic of Gondwana.</title>
        <authorList>
            <person name="Chia J.Y."/>
            <person name="Leong Y.S."/>
            <person name="Abdul Karim S."/>
            <person name="Wan Azmi N."/>
            <person name="Hercus R."/>
            <person name="Croft L."/>
        </authorList>
    </citation>
    <scope>NUCLEOTIDE SEQUENCE</scope>
    <source>
        <strain evidence="11">MaeBrown</strain>
        <tissue evidence="11">Leaf</tissue>
    </source>
</reference>
<comment type="pathway">
    <text evidence="1">Alkaloid biosynthesis; taxol biosynthesis.</text>
</comment>
<proteinExistence type="inferred from homology"/>
<evidence type="ECO:0000256" key="2">
    <source>
        <dbReference type="ARBA" id="ARBA00010617"/>
    </source>
</evidence>
<organism evidence="11">
    <name type="scientific">Wollemia nobilis</name>
    <dbReference type="NCBI Taxonomy" id="56998"/>
    <lineage>
        <taxon>Eukaryota</taxon>
        <taxon>Viridiplantae</taxon>
        <taxon>Streptophyta</taxon>
        <taxon>Embryophyta</taxon>
        <taxon>Tracheophyta</taxon>
        <taxon>Spermatophyta</taxon>
        <taxon>Pinopsida</taxon>
        <taxon>Pinidae</taxon>
        <taxon>Conifers II</taxon>
        <taxon>Araucariales</taxon>
        <taxon>Araucariaceae</taxon>
        <taxon>Wollemia</taxon>
    </lineage>
</organism>
<protein>
    <submittedName>
        <fullName evidence="11">TSA: Wollemia nobilis Ref_Wollemi_Transcript_12630_1873 transcribed RNA sequence</fullName>
    </submittedName>
</protein>
<dbReference type="GO" id="GO:0016125">
    <property type="term" value="P:sterol metabolic process"/>
    <property type="evidence" value="ECO:0007669"/>
    <property type="project" value="TreeGrafter"/>
</dbReference>
<dbReference type="AlphaFoldDB" id="A0A0C9RUD7"/>
<dbReference type="PANTHER" id="PTHR24286:SF384">
    <property type="entry name" value="P450, PUTATIVE (EUROFUNG)-RELATED"/>
    <property type="match status" value="1"/>
</dbReference>
<keyword evidence="4 9" id="KW-0479">Metal-binding</keyword>
<dbReference type="InterPro" id="IPR036396">
    <property type="entry name" value="Cyt_P450_sf"/>
</dbReference>
<dbReference type="InterPro" id="IPR017972">
    <property type="entry name" value="Cyt_P450_CS"/>
</dbReference>
<accession>A0A0C9RUD7</accession>
<evidence type="ECO:0000256" key="8">
    <source>
        <dbReference type="ARBA" id="ARBA00023059"/>
    </source>
</evidence>
<dbReference type="SUPFAM" id="SSF48264">
    <property type="entry name" value="Cytochrome P450"/>
    <property type="match status" value="1"/>
</dbReference>
<dbReference type="GO" id="GO:0016705">
    <property type="term" value="F:oxidoreductase activity, acting on paired donors, with incorporation or reduction of molecular oxygen"/>
    <property type="evidence" value="ECO:0007669"/>
    <property type="project" value="InterPro"/>
</dbReference>
<dbReference type="Gene3D" id="1.10.630.10">
    <property type="entry name" value="Cytochrome P450"/>
    <property type="match status" value="1"/>
</dbReference>
<name>A0A0C9RUD7_9CONI</name>
<dbReference type="PRINTS" id="PR00385">
    <property type="entry name" value="P450"/>
</dbReference>
<evidence type="ECO:0000256" key="6">
    <source>
        <dbReference type="ARBA" id="ARBA00023004"/>
    </source>
</evidence>
<dbReference type="CDD" id="cd11043">
    <property type="entry name" value="CYP90-like"/>
    <property type="match status" value="1"/>
</dbReference>
<dbReference type="GO" id="GO:0004497">
    <property type="term" value="F:monooxygenase activity"/>
    <property type="evidence" value="ECO:0007669"/>
    <property type="project" value="UniProtKB-KW"/>
</dbReference>
<feature type="binding site" description="axial binding residue" evidence="9">
    <location>
        <position position="429"/>
    </location>
    <ligand>
        <name>heme</name>
        <dbReference type="ChEBI" id="CHEBI:30413"/>
    </ligand>
    <ligandPart>
        <name>Fe</name>
        <dbReference type="ChEBI" id="CHEBI:18248"/>
    </ligandPart>
</feature>
<dbReference type="InterPro" id="IPR002401">
    <property type="entry name" value="Cyt_P450_E_grp-I"/>
</dbReference>
<dbReference type="EMBL" id="GCHU01012555">
    <property type="protein sequence ID" value="JAG87404.1"/>
    <property type="molecule type" value="Transcribed_RNA"/>
</dbReference>
<keyword evidence="8" id="KW-0876">Taxol biosynthesis</keyword>
<dbReference type="PANTHER" id="PTHR24286">
    <property type="entry name" value="CYTOCHROME P450 26"/>
    <property type="match status" value="1"/>
</dbReference>
<sequence length="483" mass="54987">MDIMTVVTATALVLGFLLSLGFAVFQRSCSKSRKLLPPGSFGWPVVGETLQFLALSKANRSRDFFEHRIQKYGGDIFKTSFFGHPTAVFYSPAGNRLLFSNENKLVQNSWPDSLARLFGNSLISKVGDDAKVLRKMLLTFLKPEALQKFVGRVHSVVNHHLRSHWIGNPQIKAFPLLKRCLFSVACNLFLSLEKETQQAELYHHFISLLNGMLQLPLDFPGTLYRKARIGSYHIRRILQAVIDRRRKDLASGSVSEEQDLLSFLLCNADERGNRLPDDDIKDNIMLLLMAGHDTSVVTVTLLLKYLALNPDCYHEVLQEQLQISKEIEGREEQVVRWDDLQKMKYSWRAAQETLRLHPPAGGTWRKAIVDISYSGFTIPKGWKLFWTTNSTHSKEEYFKDPQKFEPSRFEGDGPSAYTFVPFGGGPRMCPGNEFARMVILVLVHNIVINFEWQLIDPAEKVSVDPMPAPKKGLPIKVQERLRP</sequence>
<comment type="similarity">
    <text evidence="2 10">Belongs to the cytochrome P450 family.</text>
</comment>
<evidence type="ECO:0000256" key="10">
    <source>
        <dbReference type="RuleBase" id="RU000461"/>
    </source>
</evidence>
<evidence type="ECO:0000313" key="11">
    <source>
        <dbReference type="EMBL" id="JAG87404.1"/>
    </source>
</evidence>
<dbReference type="InterPro" id="IPR001128">
    <property type="entry name" value="Cyt_P450"/>
</dbReference>
<evidence type="ECO:0000256" key="7">
    <source>
        <dbReference type="ARBA" id="ARBA00023033"/>
    </source>
</evidence>
<evidence type="ECO:0000256" key="3">
    <source>
        <dbReference type="ARBA" id="ARBA00022617"/>
    </source>
</evidence>
<keyword evidence="6 9" id="KW-0408">Iron</keyword>
<dbReference type="GO" id="GO:0005506">
    <property type="term" value="F:iron ion binding"/>
    <property type="evidence" value="ECO:0007669"/>
    <property type="project" value="InterPro"/>
</dbReference>
<dbReference type="PROSITE" id="PS00086">
    <property type="entry name" value="CYTOCHROME_P450"/>
    <property type="match status" value="1"/>
</dbReference>
<evidence type="ECO:0000256" key="5">
    <source>
        <dbReference type="ARBA" id="ARBA00023002"/>
    </source>
</evidence>
<evidence type="ECO:0000256" key="1">
    <source>
        <dbReference type="ARBA" id="ARBA00005122"/>
    </source>
</evidence>
<comment type="cofactor">
    <cofactor evidence="9">
        <name>heme</name>
        <dbReference type="ChEBI" id="CHEBI:30413"/>
    </cofactor>
</comment>
<keyword evidence="3 9" id="KW-0349">Heme</keyword>
<dbReference type="Pfam" id="PF00067">
    <property type="entry name" value="p450"/>
    <property type="match status" value="1"/>
</dbReference>
<dbReference type="PRINTS" id="PR00463">
    <property type="entry name" value="EP450I"/>
</dbReference>
<dbReference type="GO" id="GO:0042617">
    <property type="term" value="P:paclitaxel biosynthetic process"/>
    <property type="evidence" value="ECO:0007669"/>
    <property type="project" value="UniProtKB-UniPathway"/>
</dbReference>